<feature type="signal peptide" evidence="2">
    <location>
        <begin position="1"/>
        <end position="24"/>
    </location>
</feature>
<dbReference type="Proteomes" id="UP000008837">
    <property type="component" value="Unassembled WGS sequence"/>
</dbReference>
<dbReference type="GeneID" id="5854858"/>
<feature type="domain" description="Barwin" evidence="3">
    <location>
        <begin position="134"/>
        <end position="183"/>
    </location>
</feature>
<dbReference type="GO" id="GO:0050832">
    <property type="term" value="P:defense response to fungus"/>
    <property type="evidence" value="ECO:0007669"/>
    <property type="project" value="InterPro"/>
</dbReference>
<dbReference type="OMA" id="KITWYAS"/>
<dbReference type="InterPro" id="IPR001153">
    <property type="entry name" value="Barwin_dom"/>
</dbReference>
<dbReference type="InParanoid" id="A8Q3A5"/>
<keyword evidence="5" id="KW-1185">Reference proteome</keyword>
<feature type="chain" id="PRO_5002727179" description="Barwin domain-containing protein" evidence="2">
    <location>
        <begin position="25"/>
        <end position="215"/>
    </location>
</feature>
<dbReference type="RefSeq" id="XP_001730551.1">
    <property type="nucleotide sequence ID" value="XM_001730499.1"/>
</dbReference>
<protein>
    <recommendedName>
        <fullName evidence="3">Barwin domain-containing protein</fullName>
    </recommendedName>
</protein>
<dbReference type="CDD" id="cd22191">
    <property type="entry name" value="DPBB_RlpA_EXP_N-like"/>
    <property type="match status" value="1"/>
</dbReference>
<evidence type="ECO:0000256" key="2">
    <source>
        <dbReference type="SAM" id="SignalP"/>
    </source>
</evidence>
<dbReference type="InterPro" id="IPR036908">
    <property type="entry name" value="RlpA-like_sf"/>
</dbReference>
<organism evidence="4 5">
    <name type="scientific">Malassezia globosa (strain ATCC MYA-4612 / CBS 7966)</name>
    <name type="common">Dandruff-associated fungus</name>
    <dbReference type="NCBI Taxonomy" id="425265"/>
    <lineage>
        <taxon>Eukaryota</taxon>
        <taxon>Fungi</taxon>
        <taxon>Dikarya</taxon>
        <taxon>Basidiomycota</taxon>
        <taxon>Ustilaginomycotina</taxon>
        <taxon>Malasseziomycetes</taxon>
        <taxon>Malasseziales</taxon>
        <taxon>Malasseziaceae</taxon>
        <taxon>Malassezia</taxon>
    </lineage>
</organism>
<evidence type="ECO:0000256" key="1">
    <source>
        <dbReference type="ARBA" id="ARBA00022729"/>
    </source>
</evidence>
<evidence type="ECO:0000313" key="4">
    <source>
        <dbReference type="EMBL" id="EDP43337.1"/>
    </source>
</evidence>
<reference evidence="4 5" key="1">
    <citation type="journal article" date="2007" name="Proc. Natl. Acad. Sci. U.S.A.">
        <title>Dandruff-associated Malassezia genomes reveal convergent and divergent virulence traits shared with plant and human fungal pathogens.</title>
        <authorList>
            <person name="Xu J."/>
            <person name="Saunders C.W."/>
            <person name="Hu P."/>
            <person name="Grant R.A."/>
            <person name="Boekhout T."/>
            <person name="Kuramae E.E."/>
            <person name="Kronstad J.W."/>
            <person name="Deangelis Y.M."/>
            <person name="Reeder N.L."/>
            <person name="Johnstone K.R."/>
            <person name="Leland M."/>
            <person name="Fieno A.M."/>
            <person name="Begley W.M."/>
            <person name="Sun Y."/>
            <person name="Lacey M.P."/>
            <person name="Chaudhary T."/>
            <person name="Keough T."/>
            <person name="Chu L."/>
            <person name="Sears R."/>
            <person name="Yuan B."/>
            <person name="Dawson T.L.Jr."/>
        </authorList>
    </citation>
    <scope>NUCLEOTIDE SEQUENCE [LARGE SCALE GENOMIC DNA]</scope>
    <source>
        <strain evidence="5">ATCC MYA-4612 / CBS 7966</strain>
    </source>
</reference>
<dbReference type="AlphaFoldDB" id="A8Q3A5"/>
<evidence type="ECO:0000313" key="5">
    <source>
        <dbReference type="Proteomes" id="UP000008837"/>
    </source>
</evidence>
<dbReference type="Pfam" id="PF00967">
    <property type="entry name" value="Barwin"/>
    <property type="match status" value="1"/>
</dbReference>
<dbReference type="InterPro" id="IPR051477">
    <property type="entry name" value="Expansin_CellWall"/>
</dbReference>
<evidence type="ECO:0000259" key="3">
    <source>
        <dbReference type="Pfam" id="PF00967"/>
    </source>
</evidence>
<name>A8Q3A5_MALGO</name>
<dbReference type="PANTHER" id="PTHR31836">
    <property type="match status" value="1"/>
</dbReference>
<dbReference type="KEGG" id="mgl:MGL_2347"/>
<proteinExistence type="predicted"/>
<dbReference type="GO" id="GO:0042742">
    <property type="term" value="P:defense response to bacterium"/>
    <property type="evidence" value="ECO:0007669"/>
    <property type="project" value="InterPro"/>
</dbReference>
<sequence length="215" mass="24188">MTRYLKFALCVIFALVALVTVARADEEKFFDDSGNQIKFIDSGGDPDWHEETEHKRSVHVRGKSSFGMNKRDVALARIHSFTHGPDYLEKIWKQGVKITWYASHDLKDPACGSGHWSPKNHHHIGAVMKGWENGPSCGDFVRLCNEKTQKCTKVRIVDHCEGCSADHIDLTKSAFKRLATTGTLDEGITTGLSMWTSRTPNPWDLALFGPFKLKI</sequence>
<dbReference type="VEuPathDB" id="FungiDB:MGL_2347"/>
<dbReference type="PANTHER" id="PTHR31836:SF22">
    <property type="entry name" value="RLPA-LIKE PROTEIN DOUBLE-PSI BETA-BARREL DOMAIN-CONTAINING PROTEIN"/>
    <property type="match status" value="1"/>
</dbReference>
<dbReference type="OrthoDB" id="406505at2759"/>
<dbReference type="EMBL" id="AAYY01000008">
    <property type="protein sequence ID" value="EDP43337.1"/>
    <property type="molecule type" value="Genomic_DNA"/>
</dbReference>
<accession>A8Q3A5</accession>
<comment type="caution">
    <text evidence="4">The sequence shown here is derived from an EMBL/GenBank/DDBJ whole genome shotgun (WGS) entry which is preliminary data.</text>
</comment>
<dbReference type="Gene3D" id="2.40.40.10">
    <property type="entry name" value="RlpA-like domain"/>
    <property type="match status" value="1"/>
</dbReference>
<dbReference type="SUPFAM" id="SSF50685">
    <property type="entry name" value="Barwin-like endoglucanases"/>
    <property type="match status" value="1"/>
</dbReference>
<gene>
    <name evidence="4" type="ORF">MGL_2347</name>
</gene>
<dbReference type="STRING" id="425265.A8Q3A5"/>
<keyword evidence="1 2" id="KW-0732">Signal</keyword>